<accession>A0AAU8B5F9</accession>
<reference evidence="1" key="1">
    <citation type="submission" date="2024-03" db="EMBL/GenBank/DDBJ databases">
        <title>Diverse circular DNA viruses in blood, oral, and fecal samples of captive lemurs.</title>
        <authorList>
            <person name="Paietta E.N."/>
            <person name="Kraberger S."/>
            <person name="Lund M.C."/>
            <person name="Custer J.M."/>
            <person name="Vargas K.M."/>
            <person name="Ehmke E.E."/>
            <person name="Yoder A.D."/>
            <person name="Varsani A."/>
        </authorList>
    </citation>
    <scope>NUCLEOTIDE SEQUENCE</scope>
    <source>
        <strain evidence="1">Duke_28FS_2</strain>
    </source>
</reference>
<dbReference type="GO" id="GO:0004519">
    <property type="term" value="F:endonuclease activity"/>
    <property type="evidence" value="ECO:0007669"/>
    <property type="project" value="UniProtKB-KW"/>
</dbReference>
<keyword evidence="1" id="KW-0255">Endonuclease</keyword>
<keyword evidence="1" id="KW-0540">Nuclease</keyword>
<protein>
    <submittedName>
        <fullName evidence="1">Endonuclease</fullName>
    </submittedName>
</protein>
<evidence type="ECO:0000313" key="1">
    <source>
        <dbReference type="EMBL" id="XCD07564.1"/>
    </source>
</evidence>
<keyword evidence="1" id="KW-0378">Hydrolase</keyword>
<dbReference type="Gene3D" id="1.10.30.50">
    <property type="match status" value="1"/>
</dbReference>
<dbReference type="EMBL" id="PP511792">
    <property type="protein sequence ID" value="XCD07564.1"/>
    <property type="molecule type" value="Genomic_DNA"/>
</dbReference>
<name>A0AAU8B5F9_9CAUD</name>
<sequence length="102" mass="11588">MHRETKATAIPPKVKAEVLQRDFGRCVLCGNHNAGPHCHYIRRSHGGLGIPKNIWTGCQRCHEAFDSEASDGPLHQKVKAYLQGWYPDWDETQLIYKKYGGI</sequence>
<organism evidence="1">
    <name type="scientific">Dulem virus 33</name>
    <dbReference type="NCBI Taxonomy" id="3145751"/>
    <lineage>
        <taxon>Viruses</taxon>
        <taxon>Duplodnaviria</taxon>
        <taxon>Heunggongvirae</taxon>
        <taxon>Uroviricota</taxon>
        <taxon>Caudoviricetes</taxon>
    </lineage>
</organism>
<proteinExistence type="predicted"/>